<dbReference type="Gene3D" id="3.40.630.30">
    <property type="match status" value="1"/>
</dbReference>
<evidence type="ECO:0000313" key="3">
    <source>
        <dbReference type="Proteomes" id="UP000004508"/>
    </source>
</evidence>
<dbReference type="InterPro" id="IPR000182">
    <property type="entry name" value="GNAT_dom"/>
</dbReference>
<dbReference type="AlphaFoldDB" id="D6TSZ5"/>
<accession>D6TSZ5</accession>
<evidence type="ECO:0000259" key="1">
    <source>
        <dbReference type="PROSITE" id="PS51186"/>
    </source>
</evidence>
<dbReference type="GO" id="GO:0016747">
    <property type="term" value="F:acyltransferase activity, transferring groups other than amino-acyl groups"/>
    <property type="evidence" value="ECO:0007669"/>
    <property type="project" value="InterPro"/>
</dbReference>
<dbReference type="InParanoid" id="D6TSZ5"/>
<dbReference type="SUPFAM" id="SSF55729">
    <property type="entry name" value="Acyl-CoA N-acyltransferases (Nat)"/>
    <property type="match status" value="1"/>
</dbReference>
<protein>
    <submittedName>
        <fullName evidence="2">GCN5-related N-acetyltransferase</fullName>
    </submittedName>
</protein>
<name>D6TSZ5_KTERA</name>
<keyword evidence="2" id="KW-0808">Transferase</keyword>
<dbReference type="STRING" id="485913.Krac_4528"/>
<dbReference type="eggNOG" id="COG1247">
    <property type="taxonomic scope" value="Bacteria"/>
</dbReference>
<keyword evidence="3" id="KW-1185">Reference proteome</keyword>
<dbReference type="EMBL" id="ADVG01000003">
    <property type="protein sequence ID" value="EFH83546.1"/>
    <property type="molecule type" value="Genomic_DNA"/>
</dbReference>
<dbReference type="CDD" id="cd04301">
    <property type="entry name" value="NAT_SF"/>
    <property type="match status" value="1"/>
</dbReference>
<evidence type="ECO:0000313" key="2">
    <source>
        <dbReference type="EMBL" id="EFH83546.1"/>
    </source>
</evidence>
<dbReference type="Proteomes" id="UP000004508">
    <property type="component" value="Unassembled WGS sequence"/>
</dbReference>
<dbReference type="FunCoup" id="D6TSZ5">
    <property type="interactions" value="13"/>
</dbReference>
<dbReference type="InterPro" id="IPR016181">
    <property type="entry name" value="Acyl_CoA_acyltransferase"/>
</dbReference>
<dbReference type="PROSITE" id="PS51186">
    <property type="entry name" value="GNAT"/>
    <property type="match status" value="1"/>
</dbReference>
<dbReference type="OrthoDB" id="3436673at2"/>
<gene>
    <name evidence="2" type="ORF">Krac_4528</name>
</gene>
<feature type="domain" description="N-acetyltransferase" evidence="1">
    <location>
        <begin position="3"/>
        <end position="158"/>
    </location>
</feature>
<dbReference type="RefSeq" id="WP_007914323.1">
    <property type="nucleotide sequence ID" value="NZ_ADVG01000003.1"/>
</dbReference>
<dbReference type="Pfam" id="PF00583">
    <property type="entry name" value="Acetyltransf_1"/>
    <property type="match status" value="1"/>
</dbReference>
<sequence>MSETIRNASADDVSRMLDLAEQRRQEYADYQPVFWKPATDAREKQSAWFAQLVQRENIVTLVYERDGEVIGFGIANFVPSPPVYDVPGLTCSVDDFCVAAHEDWLHYGRKLLEAVMEEAKQRGAAQIVVVCAHLDHDKRSMLSDAGLTIASEWYTIPL</sequence>
<organism evidence="2 3">
    <name type="scientific">Ktedonobacter racemifer DSM 44963</name>
    <dbReference type="NCBI Taxonomy" id="485913"/>
    <lineage>
        <taxon>Bacteria</taxon>
        <taxon>Bacillati</taxon>
        <taxon>Chloroflexota</taxon>
        <taxon>Ktedonobacteria</taxon>
        <taxon>Ktedonobacterales</taxon>
        <taxon>Ktedonobacteraceae</taxon>
        <taxon>Ktedonobacter</taxon>
    </lineage>
</organism>
<reference evidence="2 3" key="1">
    <citation type="journal article" date="2011" name="Stand. Genomic Sci.">
        <title>Non-contiguous finished genome sequence and contextual data of the filamentous soil bacterium Ktedonobacter racemifer type strain (SOSP1-21).</title>
        <authorList>
            <person name="Chang Y.J."/>
            <person name="Land M."/>
            <person name="Hauser L."/>
            <person name="Chertkov O."/>
            <person name="Del Rio T.G."/>
            <person name="Nolan M."/>
            <person name="Copeland A."/>
            <person name="Tice H."/>
            <person name="Cheng J.F."/>
            <person name="Lucas S."/>
            <person name="Han C."/>
            <person name="Goodwin L."/>
            <person name="Pitluck S."/>
            <person name="Ivanova N."/>
            <person name="Ovchinikova G."/>
            <person name="Pati A."/>
            <person name="Chen A."/>
            <person name="Palaniappan K."/>
            <person name="Mavromatis K."/>
            <person name="Liolios K."/>
            <person name="Brettin T."/>
            <person name="Fiebig A."/>
            <person name="Rohde M."/>
            <person name="Abt B."/>
            <person name="Goker M."/>
            <person name="Detter J.C."/>
            <person name="Woyke T."/>
            <person name="Bristow J."/>
            <person name="Eisen J.A."/>
            <person name="Markowitz V."/>
            <person name="Hugenholtz P."/>
            <person name="Kyrpides N.C."/>
            <person name="Klenk H.P."/>
            <person name="Lapidus A."/>
        </authorList>
    </citation>
    <scope>NUCLEOTIDE SEQUENCE [LARGE SCALE GENOMIC DNA]</scope>
    <source>
        <strain evidence="3">DSM 44963</strain>
    </source>
</reference>
<comment type="caution">
    <text evidence="2">The sequence shown here is derived from an EMBL/GenBank/DDBJ whole genome shotgun (WGS) entry which is preliminary data.</text>
</comment>
<proteinExistence type="predicted"/>